<feature type="domain" description="Alpha-L-glutamate ligase-related protein ATP-grasp" evidence="1">
    <location>
        <begin position="104"/>
        <end position="363"/>
    </location>
</feature>
<accession>A0A1X7BYV8</accession>
<dbReference type="OrthoDB" id="8736147at2"/>
<dbReference type="RefSeq" id="WP_085802354.1">
    <property type="nucleotide sequence ID" value="NZ_FWXB01000027.1"/>
</dbReference>
<organism evidence="2 3">
    <name type="scientific">Roseovarius aestuarii</name>
    <dbReference type="NCBI Taxonomy" id="475083"/>
    <lineage>
        <taxon>Bacteria</taxon>
        <taxon>Pseudomonadati</taxon>
        <taxon>Pseudomonadota</taxon>
        <taxon>Alphaproteobacteria</taxon>
        <taxon>Rhodobacterales</taxon>
        <taxon>Roseobacteraceae</taxon>
        <taxon>Roseovarius</taxon>
    </lineage>
</organism>
<dbReference type="AlphaFoldDB" id="A0A1X7BYV8"/>
<reference evidence="2 3" key="1">
    <citation type="submission" date="2017-03" db="EMBL/GenBank/DDBJ databases">
        <authorList>
            <person name="Afonso C.L."/>
            <person name="Miller P.J."/>
            <person name="Scott M.A."/>
            <person name="Spackman E."/>
            <person name="Goraichik I."/>
            <person name="Dimitrov K.M."/>
            <person name="Suarez D.L."/>
            <person name="Swayne D.E."/>
        </authorList>
    </citation>
    <scope>NUCLEOTIDE SEQUENCE [LARGE SCALE GENOMIC DNA]</scope>
    <source>
        <strain evidence="2 3">CECT 7745</strain>
    </source>
</reference>
<evidence type="ECO:0000313" key="2">
    <source>
        <dbReference type="EMBL" id="SMC14459.1"/>
    </source>
</evidence>
<dbReference type="Pfam" id="PF14397">
    <property type="entry name" value="ATPgrasp_ST"/>
    <property type="match status" value="1"/>
</dbReference>
<evidence type="ECO:0000313" key="3">
    <source>
        <dbReference type="Proteomes" id="UP000193224"/>
    </source>
</evidence>
<gene>
    <name evidence="2" type="ORF">ROA7745_04326</name>
</gene>
<sequence>MTDVIVNAGTVVERDEMEYHAKDDYSLPAMIIQASRNSGRSQFAIAREMMKYARGKSKLKFAEYVQYGFHHLDRHTDAQKQEFISAYQHDHIVTECIDTRWSAVADDKWLSSVFLAADGTPQPETLAVVDMGERAYQNANTISTPGALQALLTDSLPFPLFCKYNNGIWSLGATVIEAADSTHIHLRGKEPISYQDFFRNYVGEHVFLIQKFVQNHAFLRQYTPTTATVRMVNMWTDEGLWTPHAILKMPSAQNDADNFWRTGNLVCNLDVETGEVLTIVGKKGPELVRHELHPETGLPLIGEILPYWQQIQALNERVAALHQPIRYSTQDIAITDDGPVEIEFNYGGAFELPQIATSRGFMTQRVLDFFRSCGSTRV</sequence>
<name>A0A1X7BYV8_9RHOB</name>
<evidence type="ECO:0000259" key="1">
    <source>
        <dbReference type="Pfam" id="PF14397"/>
    </source>
</evidence>
<proteinExistence type="predicted"/>
<dbReference type="SUPFAM" id="SSF56059">
    <property type="entry name" value="Glutathione synthetase ATP-binding domain-like"/>
    <property type="match status" value="1"/>
</dbReference>
<dbReference type="InterPro" id="IPR039523">
    <property type="entry name" value="RimK-rel_E_lig_ATP-grasp"/>
</dbReference>
<dbReference type="Proteomes" id="UP000193224">
    <property type="component" value="Unassembled WGS sequence"/>
</dbReference>
<dbReference type="EMBL" id="FWXB01000027">
    <property type="protein sequence ID" value="SMC14459.1"/>
    <property type="molecule type" value="Genomic_DNA"/>
</dbReference>
<keyword evidence="3" id="KW-1185">Reference proteome</keyword>
<protein>
    <recommendedName>
        <fullName evidence="1">Alpha-L-glutamate ligase-related protein ATP-grasp domain-containing protein</fullName>
    </recommendedName>
</protein>